<protein>
    <recommendedName>
        <fullName evidence="3">FAD-dependent oxidoreductase 2 FAD-binding domain-containing protein</fullName>
    </recommendedName>
</protein>
<dbReference type="EMBL" id="BSFM01000009">
    <property type="protein sequence ID" value="GLK83701.1"/>
    <property type="molecule type" value="Genomic_DNA"/>
</dbReference>
<dbReference type="PANTHER" id="PTHR11632:SF51">
    <property type="entry name" value="SUCCINATE DEHYDROGENASE [UBIQUINONE] FLAVOPROTEIN SUBUNIT, MITOCHONDRIAL"/>
    <property type="match status" value="1"/>
</dbReference>
<keyword evidence="1" id="KW-0285">Flavoprotein</keyword>
<evidence type="ECO:0000313" key="4">
    <source>
        <dbReference type="EMBL" id="GLK83701.1"/>
    </source>
</evidence>
<evidence type="ECO:0000256" key="2">
    <source>
        <dbReference type="ARBA" id="ARBA00023002"/>
    </source>
</evidence>
<dbReference type="Proteomes" id="UP001143330">
    <property type="component" value="Unassembled WGS sequence"/>
</dbReference>
<dbReference type="GO" id="GO:0000104">
    <property type="term" value="F:succinate dehydrogenase activity"/>
    <property type="evidence" value="ECO:0007669"/>
    <property type="project" value="TreeGrafter"/>
</dbReference>
<dbReference type="SUPFAM" id="SSF51905">
    <property type="entry name" value="FAD/NAD(P)-binding domain"/>
    <property type="match status" value="1"/>
</dbReference>
<evidence type="ECO:0000259" key="3">
    <source>
        <dbReference type="Pfam" id="PF00890"/>
    </source>
</evidence>
<reference evidence="4" key="1">
    <citation type="journal article" date="2014" name="Int. J. Syst. Evol. Microbiol.">
        <title>Complete genome sequence of Corynebacterium casei LMG S-19264T (=DSM 44701T), isolated from a smear-ripened cheese.</title>
        <authorList>
            <consortium name="US DOE Joint Genome Institute (JGI-PGF)"/>
            <person name="Walter F."/>
            <person name="Albersmeier A."/>
            <person name="Kalinowski J."/>
            <person name="Ruckert C."/>
        </authorList>
    </citation>
    <scope>NUCLEOTIDE SEQUENCE</scope>
    <source>
        <strain evidence="4">VKM B-2789</strain>
    </source>
</reference>
<accession>A0A9W6JTX0</accession>
<feature type="domain" description="FAD-dependent oxidoreductase 2 FAD-binding" evidence="3">
    <location>
        <begin position="1"/>
        <end position="68"/>
    </location>
</feature>
<proteinExistence type="predicted"/>
<dbReference type="InterPro" id="IPR003953">
    <property type="entry name" value="FAD-dep_OxRdtase_2_FAD-bd"/>
</dbReference>
<reference evidence="4" key="2">
    <citation type="submission" date="2023-01" db="EMBL/GenBank/DDBJ databases">
        <authorList>
            <person name="Sun Q."/>
            <person name="Evtushenko L."/>
        </authorList>
    </citation>
    <scope>NUCLEOTIDE SEQUENCE</scope>
    <source>
        <strain evidence="4">VKM B-2789</strain>
    </source>
</reference>
<dbReference type="InterPro" id="IPR030664">
    <property type="entry name" value="SdhA/FrdA/AprA"/>
</dbReference>
<organism evidence="4 5">
    <name type="scientific">Ancylobacter defluvii</name>
    <dbReference type="NCBI Taxonomy" id="1282440"/>
    <lineage>
        <taxon>Bacteria</taxon>
        <taxon>Pseudomonadati</taxon>
        <taxon>Pseudomonadota</taxon>
        <taxon>Alphaproteobacteria</taxon>
        <taxon>Hyphomicrobiales</taxon>
        <taxon>Xanthobacteraceae</taxon>
        <taxon>Ancylobacter</taxon>
    </lineage>
</organism>
<dbReference type="Pfam" id="PF00890">
    <property type="entry name" value="FAD_binding_2"/>
    <property type="match status" value="1"/>
</dbReference>
<evidence type="ECO:0000313" key="5">
    <source>
        <dbReference type="Proteomes" id="UP001143330"/>
    </source>
</evidence>
<keyword evidence="5" id="KW-1185">Reference proteome</keyword>
<dbReference type="InterPro" id="IPR036188">
    <property type="entry name" value="FAD/NAD-bd_sf"/>
</dbReference>
<dbReference type="GO" id="GO:0050660">
    <property type="term" value="F:flavin adenine dinucleotide binding"/>
    <property type="evidence" value="ECO:0007669"/>
    <property type="project" value="TreeGrafter"/>
</dbReference>
<dbReference type="PANTHER" id="PTHR11632">
    <property type="entry name" value="SUCCINATE DEHYDROGENASE 2 FLAVOPROTEIN SUBUNIT"/>
    <property type="match status" value="1"/>
</dbReference>
<dbReference type="AlphaFoldDB" id="A0A9W6JTX0"/>
<gene>
    <name evidence="4" type="ORF">GCM10017653_17700</name>
</gene>
<dbReference type="GO" id="GO:0005886">
    <property type="term" value="C:plasma membrane"/>
    <property type="evidence" value="ECO:0007669"/>
    <property type="project" value="TreeGrafter"/>
</dbReference>
<dbReference type="GO" id="GO:0009061">
    <property type="term" value="P:anaerobic respiration"/>
    <property type="evidence" value="ECO:0007669"/>
    <property type="project" value="TreeGrafter"/>
</dbReference>
<keyword evidence="2" id="KW-0560">Oxidoreductase</keyword>
<evidence type="ECO:0000256" key="1">
    <source>
        <dbReference type="ARBA" id="ARBA00022630"/>
    </source>
</evidence>
<sequence>MHDTVEGSDWLSDQDAIEYMCREAVPAVLALEHYATLFSRTEDRHIYRRSLGGRAIGYGKTMSHRTCAGATRTASDVLQYSSASMTVRRRRVTIGSAESGLPAVSVAS</sequence>
<name>A0A9W6JTX0_9HYPH</name>
<dbReference type="GO" id="GO:0009055">
    <property type="term" value="F:electron transfer activity"/>
    <property type="evidence" value="ECO:0007669"/>
    <property type="project" value="TreeGrafter"/>
</dbReference>
<dbReference type="Gene3D" id="3.50.50.60">
    <property type="entry name" value="FAD/NAD(P)-binding domain"/>
    <property type="match status" value="1"/>
</dbReference>
<comment type="caution">
    <text evidence="4">The sequence shown here is derived from an EMBL/GenBank/DDBJ whole genome shotgun (WGS) entry which is preliminary data.</text>
</comment>